<gene>
    <name evidence="7" type="ORF">LZC95_20895</name>
</gene>
<evidence type="ECO:0000256" key="4">
    <source>
        <dbReference type="ARBA" id="ARBA00022840"/>
    </source>
</evidence>
<evidence type="ECO:0000259" key="6">
    <source>
        <dbReference type="PROSITE" id="PS50011"/>
    </source>
</evidence>
<dbReference type="InterPro" id="IPR011009">
    <property type="entry name" value="Kinase-like_dom_sf"/>
</dbReference>
<dbReference type="Gene3D" id="3.30.200.20">
    <property type="entry name" value="Phosphorylase Kinase, domain 1"/>
    <property type="match status" value="1"/>
</dbReference>
<dbReference type="Pfam" id="PF00069">
    <property type="entry name" value="Pkinase"/>
    <property type="match status" value="1"/>
</dbReference>
<dbReference type="PROSITE" id="PS50011">
    <property type="entry name" value="PROTEIN_KINASE_DOM"/>
    <property type="match status" value="1"/>
</dbReference>
<accession>A0ABZ2KKT6</accession>
<dbReference type="PROSITE" id="PS00108">
    <property type="entry name" value="PROTEIN_KINASE_ST"/>
    <property type="match status" value="1"/>
</dbReference>
<dbReference type="Gene3D" id="1.10.510.10">
    <property type="entry name" value="Transferase(Phosphotransferase) domain 1"/>
    <property type="match status" value="1"/>
</dbReference>
<feature type="domain" description="Protein kinase" evidence="6">
    <location>
        <begin position="19"/>
        <end position="283"/>
    </location>
</feature>
<dbReference type="PANTHER" id="PTHR43289:SF34">
    <property type="entry name" value="SERINE_THREONINE-PROTEIN KINASE YBDM-RELATED"/>
    <property type="match status" value="1"/>
</dbReference>
<reference evidence="7 8" key="1">
    <citation type="submission" date="2021-12" db="EMBL/GenBank/DDBJ databases">
        <title>Discovery of the Pendulisporaceae a myxobacterial family with distinct sporulation behavior and unique specialized metabolism.</title>
        <authorList>
            <person name="Garcia R."/>
            <person name="Popoff A."/>
            <person name="Bader C.D."/>
            <person name="Loehr J."/>
            <person name="Walesch S."/>
            <person name="Walt C."/>
            <person name="Boldt J."/>
            <person name="Bunk B."/>
            <person name="Haeckl F.J.F.P.J."/>
            <person name="Gunesch A.P."/>
            <person name="Birkelbach J."/>
            <person name="Nuebel U."/>
            <person name="Pietschmann T."/>
            <person name="Bach T."/>
            <person name="Mueller R."/>
        </authorList>
    </citation>
    <scope>NUCLEOTIDE SEQUENCE [LARGE SCALE GENOMIC DNA]</scope>
    <source>
        <strain evidence="7 8">MSr12523</strain>
    </source>
</reference>
<dbReference type="PANTHER" id="PTHR43289">
    <property type="entry name" value="MITOGEN-ACTIVATED PROTEIN KINASE KINASE KINASE 20-RELATED"/>
    <property type="match status" value="1"/>
</dbReference>
<dbReference type="CDD" id="cd14014">
    <property type="entry name" value="STKc_PknB_like"/>
    <property type="match status" value="1"/>
</dbReference>
<evidence type="ECO:0000256" key="1">
    <source>
        <dbReference type="ARBA" id="ARBA00022679"/>
    </source>
</evidence>
<keyword evidence="8" id="KW-1185">Reference proteome</keyword>
<evidence type="ECO:0000313" key="7">
    <source>
        <dbReference type="EMBL" id="WXA99267.1"/>
    </source>
</evidence>
<keyword evidence="1" id="KW-0808">Transferase</keyword>
<dbReference type="Proteomes" id="UP001379533">
    <property type="component" value="Chromosome"/>
</dbReference>
<protein>
    <submittedName>
        <fullName evidence="7">Serine/threonine protein kinase</fullName>
    </submittedName>
</protein>
<evidence type="ECO:0000256" key="2">
    <source>
        <dbReference type="ARBA" id="ARBA00022741"/>
    </source>
</evidence>
<feature type="binding site" evidence="5">
    <location>
        <position position="47"/>
    </location>
    <ligand>
        <name>ATP</name>
        <dbReference type="ChEBI" id="CHEBI:30616"/>
    </ligand>
</feature>
<sequence length="531" mass="57987">MSSAGQRALARVGRIVGKYRLERVIGVGGMAAVYAATHRDGHRVAVKFMLEHFRDDPNIEQLFGREALIANQVGHPGAVPVLSHDVDDDGSPFLVMPLLEGETLHARWQRANKRLPIAEVGVFMSDVLDVLTSAHDRGIIHRDIKPENLFLTAAGDVRVLDFGIARRIDRQGSPTITGMMIGTPAFMPPEQAIGNRDAVGPASDCWAVGATMFALLSGEFVHPADSAGAQLAAAATRPARSLAEAAPNIPAPVVAFIDKALAFDPADRWPSARAMRDAMRAAFENVLGQPVTDVARRARIEFVATWAAEAHPTEQKTRGAGEGTGDEAVRPGLASVYRLELADVEVKVRDIGRVVPLLTEKARRIYADHGLGRFTEQGLVLNPGPWWPVVPYARALHEIAAVDGSTKTFELQKLIYRHVSSRKGDPGGEDIHTAFAMADARFHASHRKGGQPMYDPTSGRMLEGIGHIRYHGEPGENFIALECDNWVPCDMQRGAQFFIARRYEPHALVEHASGSCRKRGDASCTYHITWW</sequence>
<evidence type="ECO:0000313" key="8">
    <source>
        <dbReference type="Proteomes" id="UP001379533"/>
    </source>
</evidence>
<dbReference type="InterPro" id="IPR017441">
    <property type="entry name" value="Protein_kinase_ATP_BS"/>
</dbReference>
<organism evidence="7 8">
    <name type="scientific">Pendulispora brunnea</name>
    <dbReference type="NCBI Taxonomy" id="2905690"/>
    <lineage>
        <taxon>Bacteria</taxon>
        <taxon>Pseudomonadati</taxon>
        <taxon>Myxococcota</taxon>
        <taxon>Myxococcia</taxon>
        <taxon>Myxococcales</taxon>
        <taxon>Sorangiineae</taxon>
        <taxon>Pendulisporaceae</taxon>
        <taxon>Pendulispora</taxon>
    </lineage>
</organism>
<dbReference type="EMBL" id="CP089982">
    <property type="protein sequence ID" value="WXA99267.1"/>
    <property type="molecule type" value="Genomic_DNA"/>
</dbReference>
<dbReference type="SUPFAM" id="SSF56112">
    <property type="entry name" value="Protein kinase-like (PK-like)"/>
    <property type="match status" value="1"/>
</dbReference>
<keyword evidence="7" id="KW-0723">Serine/threonine-protein kinase</keyword>
<evidence type="ECO:0000256" key="3">
    <source>
        <dbReference type="ARBA" id="ARBA00022777"/>
    </source>
</evidence>
<keyword evidence="4 5" id="KW-0067">ATP-binding</keyword>
<evidence type="ECO:0000256" key="5">
    <source>
        <dbReference type="PROSITE-ProRule" id="PRU10141"/>
    </source>
</evidence>
<name>A0ABZ2KKT6_9BACT</name>
<dbReference type="PROSITE" id="PS00107">
    <property type="entry name" value="PROTEIN_KINASE_ATP"/>
    <property type="match status" value="1"/>
</dbReference>
<dbReference type="InterPro" id="IPR000719">
    <property type="entry name" value="Prot_kinase_dom"/>
</dbReference>
<dbReference type="GO" id="GO:0004674">
    <property type="term" value="F:protein serine/threonine kinase activity"/>
    <property type="evidence" value="ECO:0007669"/>
    <property type="project" value="UniProtKB-KW"/>
</dbReference>
<keyword evidence="2 5" id="KW-0547">Nucleotide-binding</keyword>
<dbReference type="InterPro" id="IPR008271">
    <property type="entry name" value="Ser/Thr_kinase_AS"/>
</dbReference>
<proteinExistence type="predicted"/>
<dbReference type="RefSeq" id="WP_394849902.1">
    <property type="nucleotide sequence ID" value="NZ_CP089982.1"/>
</dbReference>
<keyword evidence="3 7" id="KW-0418">Kinase</keyword>
<dbReference type="SMART" id="SM00220">
    <property type="entry name" value="S_TKc"/>
    <property type="match status" value="1"/>
</dbReference>